<sequence length="98" mass="10418">MDAVLTPHERQQVSAYAVGRLQGRAARHAHHLVETSDDARAILRTVRAALVDAVERGGSAAVPDSAEDRLMARLRGLTDDHPVTTSSRPGTARPSADG</sequence>
<organism evidence="2 3">
    <name type="scientific">Deinococcus rufus</name>
    <dbReference type="NCBI Taxonomy" id="2136097"/>
    <lineage>
        <taxon>Bacteria</taxon>
        <taxon>Thermotogati</taxon>
        <taxon>Deinococcota</taxon>
        <taxon>Deinococci</taxon>
        <taxon>Deinococcales</taxon>
        <taxon>Deinococcaceae</taxon>
        <taxon>Deinococcus</taxon>
    </lineage>
</organism>
<gene>
    <name evidence="2" type="ORF">ACFOSB_18365</name>
</gene>
<dbReference type="RefSeq" id="WP_295822884.1">
    <property type="nucleotide sequence ID" value="NZ_JBHRZG010000024.1"/>
</dbReference>
<evidence type="ECO:0000256" key="1">
    <source>
        <dbReference type="SAM" id="MobiDB-lite"/>
    </source>
</evidence>
<dbReference type="EMBL" id="JBHRZG010000024">
    <property type="protein sequence ID" value="MFC3834827.1"/>
    <property type="molecule type" value="Genomic_DNA"/>
</dbReference>
<reference evidence="3" key="1">
    <citation type="journal article" date="2019" name="Int. J. Syst. Evol. Microbiol.">
        <title>The Global Catalogue of Microorganisms (GCM) 10K type strain sequencing project: providing services to taxonomists for standard genome sequencing and annotation.</title>
        <authorList>
            <consortium name="The Broad Institute Genomics Platform"/>
            <consortium name="The Broad Institute Genome Sequencing Center for Infectious Disease"/>
            <person name="Wu L."/>
            <person name="Ma J."/>
        </authorList>
    </citation>
    <scope>NUCLEOTIDE SEQUENCE [LARGE SCALE GENOMIC DNA]</scope>
    <source>
        <strain evidence="3">CCTCC AB 2017081</strain>
    </source>
</reference>
<dbReference type="Proteomes" id="UP001595803">
    <property type="component" value="Unassembled WGS sequence"/>
</dbReference>
<keyword evidence="3" id="KW-1185">Reference proteome</keyword>
<protein>
    <submittedName>
        <fullName evidence="2">Uncharacterized protein</fullName>
    </submittedName>
</protein>
<name>A0ABV7ZBS2_9DEIO</name>
<proteinExistence type="predicted"/>
<accession>A0ABV7ZBS2</accession>
<feature type="region of interest" description="Disordered" evidence="1">
    <location>
        <begin position="75"/>
        <end position="98"/>
    </location>
</feature>
<comment type="caution">
    <text evidence="2">The sequence shown here is derived from an EMBL/GenBank/DDBJ whole genome shotgun (WGS) entry which is preliminary data.</text>
</comment>
<evidence type="ECO:0000313" key="2">
    <source>
        <dbReference type="EMBL" id="MFC3834827.1"/>
    </source>
</evidence>
<evidence type="ECO:0000313" key="3">
    <source>
        <dbReference type="Proteomes" id="UP001595803"/>
    </source>
</evidence>